<dbReference type="PROSITE" id="PS51819">
    <property type="entry name" value="VOC"/>
    <property type="match status" value="1"/>
</dbReference>
<dbReference type="AlphaFoldDB" id="A0A098LF17"/>
<protein>
    <submittedName>
        <fullName evidence="2">Glyoxalase family protein</fullName>
    </submittedName>
</protein>
<dbReference type="Pfam" id="PF00903">
    <property type="entry name" value="Glyoxalase"/>
    <property type="match status" value="1"/>
</dbReference>
<proteinExistence type="predicted"/>
<evidence type="ECO:0000313" key="2">
    <source>
        <dbReference type="EMBL" id="GAL85034.1"/>
    </source>
</evidence>
<dbReference type="STRING" id="153721.MYP_2262"/>
<dbReference type="PANTHER" id="PTHR33993">
    <property type="entry name" value="GLYOXALASE-RELATED"/>
    <property type="match status" value="1"/>
</dbReference>
<accession>A0A098LF17</accession>
<comment type="caution">
    <text evidence="2">The sequence shown here is derived from an EMBL/GenBank/DDBJ whole genome shotgun (WGS) entry which is preliminary data.</text>
</comment>
<dbReference type="InterPro" id="IPR029068">
    <property type="entry name" value="Glyas_Bleomycin-R_OHBP_Dase"/>
</dbReference>
<dbReference type="CDD" id="cd07247">
    <property type="entry name" value="SgaA_N_like"/>
    <property type="match status" value="1"/>
</dbReference>
<evidence type="ECO:0000313" key="3">
    <source>
        <dbReference type="Proteomes" id="UP000030185"/>
    </source>
</evidence>
<reference evidence="2 3" key="1">
    <citation type="submission" date="2014-09" db="EMBL/GenBank/DDBJ databases">
        <title>Sporocytophaga myxococcoides PG-01 genome sequencing.</title>
        <authorList>
            <person name="Liu L."/>
            <person name="Gao P.J."/>
            <person name="Chen G.J."/>
            <person name="Wang L.S."/>
        </authorList>
    </citation>
    <scope>NUCLEOTIDE SEQUENCE [LARGE SCALE GENOMIC DNA]</scope>
    <source>
        <strain evidence="2 3">PG-01</strain>
    </source>
</reference>
<sequence length="147" mass="16497">MVIDREPIFTVFRFFNKGITILKDMERNVVGWFEIPVKELDRAKKFYSTVFEKKLTDMPMDDLEMATFDMVDDGPNSGGALVKGEETTPSSSGTVVYFSCDDIQNELSRVEKSGGKIVFPKTSIGEYGFIAHIIDTEGNRIGLHSVN</sequence>
<feature type="domain" description="VOC" evidence="1">
    <location>
        <begin position="29"/>
        <end position="146"/>
    </location>
</feature>
<organism evidence="2 3">
    <name type="scientific">Sporocytophaga myxococcoides</name>
    <dbReference type="NCBI Taxonomy" id="153721"/>
    <lineage>
        <taxon>Bacteria</taxon>
        <taxon>Pseudomonadati</taxon>
        <taxon>Bacteroidota</taxon>
        <taxon>Cytophagia</taxon>
        <taxon>Cytophagales</taxon>
        <taxon>Cytophagaceae</taxon>
        <taxon>Sporocytophaga</taxon>
    </lineage>
</organism>
<name>A0A098LF17_9BACT</name>
<dbReference type="PANTHER" id="PTHR33993:SF2">
    <property type="entry name" value="VOC DOMAIN-CONTAINING PROTEIN"/>
    <property type="match status" value="1"/>
</dbReference>
<dbReference type="eggNOG" id="COG3324">
    <property type="taxonomic scope" value="Bacteria"/>
</dbReference>
<dbReference type="Gene3D" id="3.10.180.10">
    <property type="entry name" value="2,3-Dihydroxybiphenyl 1,2-Dioxygenase, domain 1"/>
    <property type="match status" value="1"/>
</dbReference>
<gene>
    <name evidence="2" type="ORF">MYP_2262</name>
</gene>
<evidence type="ECO:0000259" key="1">
    <source>
        <dbReference type="PROSITE" id="PS51819"/>
    </source>
</evidence>
<dbReference type="EMBL" id="BBLT01000004">
    <property type="protein sequence ID" value="GAL85034.1"/>
    <property type="molecule type" value="Genomic_DNA"/>
</dbReference>
<dbReference type="SUPFAM" id="SSF54593">
    <property type="entry name" value="Glyoxalase/Bleomycin resistance protein/Dihydroxybiphenyl dioxygenase"/>
    <property type="match status" value="1"/>
</dbReference>
<dbReference type="InterPro" id="IPR052164">
    <property type="entry name" value="Anthracycline_SecMetBiosynth"/>
</dbReference>
<keyword evidence="3" id="KW-1185">Reference proteome</keyword>
<dbReference type="InterPro" id="IPR004360">
    <property type="entry name" value="Glyas_Fos-R_dOase_dom"/>
</dbReference>
<dbReference type="Proteomes" id="UP000030185">
    <property type="component" value="Unassembled WGS sequence"/>
</dbReference>
<dbReference type="InterPro" id="IPR037523">
    <property type="entry name" value="VOC_core"/>
</dbReference>